<organism evidence="2 3">
    <name type="scientific">Leptomonas seymouri</name>
    <dbReference type="NCBI Taxonomy" id="5684"/>
    <lineage>
        <taxon>Eukaryota</taxon>
        <taxon>Discoba</taxon>
        <taxon>Euglenozoa</taxon>
        <taxon>Kinetoplastea</taxon>
        <taxon>Metakinetoplastina</taxon>
        <taxon>Trypanosomatida</taxon>
        <taxon>Trypanosomatidae</taxon>
        <taxon>Leishmaniinae</taxon>
        <taxon>Leptomonas</taxon>
    </lineage>
</organism>
<feature type="compositionally biased region" description="Basic and acidic residues" evidence="1">
    <location>
        <begin position="587"/>
        <end position="597"/>
    </location>
</feature>
<dbReference type="EMBL" id="LJSK01000034">
    <property type="protein sequence ID" value="KPI89022.1"/>
    <property type="molecule type" value="Genomic_DNA"/>
</dbReference>
<dbReference type="AlphaFoldDB" id="A0A0N1PDF6"/>
<protein>
    <submittedName>
        <fullName evidence="2">Uncharacterized protein</fullName>
    </submittedName>
</protein>
<feature type="compositionally biased region" description="Polar residues" evidence="1">
    <location>
        <begin position="431"/>
        <end position="441"/>
    </location>
</feature>
<proteinExistence type="predicted"/>
<dbReference type="Proteomes" id="UP000038009">
    <property type="component" value="Unassembled WGS sequence"/>
</dbReference>
<comment type="caution">
    <text evidence="2">The sequence shown here is derived from an EMBL/GenBank/DDBJ whole genome shotgun (WGS) entry which is preliminary data.</text>
</comment>
<dbReference type="OrthoDB" id="271870at2759"/>
<keyword evidence="3" id="KW-1185">Reference proteome</keyword>
<name>A0A0N1PDF6_LEPSE</name>
<sequence>MLSILTAMDGEAARNAAGGAKPLSAMDLLRLKSILQACGVSEVHGSLHIYARPETIHLISPRDLSFLVENAEALASLQDLRYDVRAFTGILWGMLQNAERQVCRVLRAAKVEAPGRDVVYEEAAVAAAVPSASAASSSTCALPKESASGEKSGRSYTITDIHTAVYHYLVQVFRVTVLLRAFESPNARAEVRNARRVAQIDVDSVARLANLLTNLFLCEAGEAPSTPVGAGAGVLNVCAAYSTVGHHLFRTTETALSSVMVLLAALAARGGSGARPILRYFHGVDAWKASALGLLVTESYGAAIQSLLFALLQRRRDFDNVEEVVARLLLSRLATRPPYQWRPFRLLYFGVQAVDSGEVSAAVDRQGSCTYGQLLVFRRIQAVLQSSLTTNGRETAEEASCVKALRRAVAAQVQREWIDGTEASAAERRSNNSCGTQSGSPTHPPLLSYYQLIVLASIQGMPEADLTKDAELVRRAERTKLSCEAEVLVPSFLRLLFACCYTVPTSKDSTMTHSLLSTPSTVALYESLSKHIFQIPLCSHAATAKEVNVLYASSGLRIDTLIDLCVWNAAQNTLEDAQEVAEGIVEERSRASNDANRDSASLSARNLPPFPVSEDHMQPPAPLPALPQPPTPTVALFQLLRRDVLLLFDGNEDVLKHTPEAARVRAKKFPEGFRAMTLTTVRLVFSALSSAGLFHDIPSTAMLPTVAQLFALRAYYPPPLHATEAEHKAMMRLIALMQTTLATLPQQMNPSTVNDLLRKQLVPMSISAGQSNRLQLALFEAYLRAMATTSAANAVSDELMLRHWVDVAIPAITNRYSAALANAGHDFLIAAFRAEKYVSPLFAPTYVALYIPNAALESPAGSGGGTLGREPTYPPLSVGVIQHFARWVRAACHGIERCDSTALARLFEEEALADDGVAMPASMLAVRHHLAELSPTQRAALSKVTPTSAALLVVSALFDRLCLLWNSTPGHVKGARDLFMAYFSGLCNLLQCTNTAVVQRVCASIEAIEVEHLRGSGNIQFQFLKYVSSVVDNVRGPSKVGIAEWYLKMNKRIHEQNFGKNSKL</sequence>
<evidence type="ECO:0000313" key="3">
    <source>
        <dbReference type="Proteomes" id="UP000038009"/>
    </source>
</evidence>
<evidence type="ECO:0000313" key="2">
    <source>
        <dbReference type="EMBL" id="KPI89022.1"/>
    </source>
</evidence>
<dbReference type="VEuPathDB" id="TriTrypDB:Lsey_0034_0370"/>
<evidence type="ECO:0000256" key="1">
    <source>
        <dbReference type="SAM" id="MobiDB-lite"/>
    </source>
</evidence>
<reference evidence="2 3" key="1">
    <citation type="journal article" date="2015" name="PLoS Pathog.">
        <title>Leptomonas seymouri: Adaptations to the Dixenous Life Cycle Analyzed by Genome Sequencing, Transcriptome Profiling and Co-infection with Leishmania donovani.</title>
        <authorList>
            <person name="Kraeva N."/>
            <person name="Butenko A."/>
            <person name="Hlavacova J."/>
            <person name="Kostygov A."/>
            <person name="Myskova J."/>
            <person name="Grybchuk D."/>
            <person name="Lestinova T."/>
            <person name="Votypka J."/>
            <person name="Volf P."/>
            <person name="Opperdoes F."/>
            <person name="Flegontov P."/>
            <person name="Lukes J."/>
            <person name="Yurchenko V."/>
        </authorList>
    </citation>
    <scope>NUCLEOTIDE SEQUENCE [LARGE SCALE GENOMIC DNA]</scope>
    <source>
        <strain evidence="2 3">ATCC 30220</strain>
    </source>
</reference>
<feature type="region of interest" description="Disordered" evidence="1">
    <location>
        <begin position="422"/>
        <end position="442"/>
    </location>
</feature>
<accession>A0A0N1PDF6</accession>
<dbReference type="OMA" id="RPPYQWR"/>
<feature type="region of interest" description="Disordered" evidence="1">
    <location>
        <begin position="587"/>
        <end position="625"/>
    </location>
</feature>
<gene>
    <name evidence="2" type="ORF">ABL78_1906</name>
</gene>